<feature type="domain" description="MULE transposase" evidence="1">
    <location>
        <begin position="138"/>
        <end position="213"/>
    </location>
</feature>
<keyword evidence="3" id="KW-1185">Reference proteome</keyword>
<feature type="non-terminal residue" evidence="2">
    <location>
        <position position="1"/>
    </location>
</feature>
<proteinExistence type="predicted"/>
<name>A0A9N9HEQ3_9GLOM</name>
<dbReference type="PANTHER" id="PTHR47718:SF15">
    <property type="entry name" value="PROTEIN FAR1-RELATED SEQUENCE 5-LIKE"/>
    <property type="match status" value="1"/>
</dbReference>
<protein>
    <submittedName>
        <fullName evidence="2">12638_t:CDS:1</fullName>
    </submittedName>
</protein>
<accession>A0A9N9HEQ3</accession>
<organism evidence="2 3">
    <name type="scientific">Racocetra fulgida</name>
    <dbReference type="NCBI Taxonomy" id="60492"/>
    <lineage>
        <taxon>Eukaryota</taxon>
        <taxon>Fungi</taxon>
        <taxon>Fungi incertae sedis</taxon>
        <taxon>Mucoromycota</taxon>
        <taxon>Glomeromycotina</taxon>
        <taxon>Glomeromycetes</taxon>
        <taxon>Diversisporales</taxon>
        <taxon>Gigasporaceae</taxon>
        <taxon>Racocetra</taxon>
    </lineage>
</organism>
<dbReference type="PANTHER" id="PTHR47718">
    <property type="entry name" value="OS01G0519700 PROTEIN"/>
    <property type="match status" value="1"/>
</dbReference>
<gene>
    <name evidence="2" type="ORF">RFULGI_LOCUS9178</name>
</gene>
<evidence type="ECO:0000259" key="1">
    <source>
        <dbReference type="Pfam" id="PF10551"/>
    </source>
</evidence>
<dbReference type="AlphaFoldDB" id="A0A9N9HEQ3"/>
<dbReference type="InterPro" id="IPR018289">
    <property type="entry name" value="MULE_transposase_dom"/>
</dbReference>
<sequence>TKEIELDLESENEEDTESTFTLEIEFLSFKIFDFRWFELYSKVNGFAFCVTHSDIDKDDQQPWPVVIIEVLQQKYPGKYIHARNVYNLIQMIRYKKRVAGDAGSTYLELIKKQHDEPDRQSLRWSFLDATKSDSIVGQTNRYLMKLCVVIVIDNHNCSRLVATAVISDEVKETFSWVLENLAKASNGLAPKLLFTDADCGMVATINETLPSVQTMQWVESYNSIIKKHFNGASSLFELSKTIDKLLIKEVCKANIDIAREPAISTISTISKMEMELTIASGYNVLNDDAVEFATKINNPVSIKSKGRKPKNGRAMAFNDNQDYNDYENIEEFSLSVTRHNAESLVRIADKDVIITTHDSKFRHC</sequence>
<dbReference type="Pfam" id="PF10551">
    <property type="entry name" value="MULE"/>
    <property type="match status" value="1"/>
</dbReference>
<dbReference type="Proteomes" id="UP000789396">
    <property type="component" value="Unassembled WGS sequence"/>
</dbReference>
<evidence type="ECO:0000313" key="3">
    <source>
        <dbReference type="Proteomes" id="UP000789396"/>
    </source>
</evidence>
<evidence type="ECO:0000313" key="2">
    <source>
        <dbReference type="EMBL" id="CAG8669770.1"/>
    </source>
</evidence>
<dbReference type="EMBL" id="CAJVPZ010015945">
    <property type="protein sequence ID" value="CAG8669770.1"/>
    <property type="molecule type" value="Genomic_DNA"/>
</dbReference>
<comment type="caution">
    <text evidence="2">The sequence shown here is derived from an EMBL/GenBank/DDBJ whole genome shotgun (WGS) entry which is preliminary data.</text>
</comment>
<feature type="non-terminal residue" evidence="2">
    <location>
        <position position="364"/>
    </location>
</feature>
<dbReference type="OrthoDB" id="2490621at2759"/>
<reference evidence="2" key="1">
    <citation type="submission" date="2021-06" db="EMBL/GenBank/DDBJ databases">
        <authorList>
            <person name="Kallberg Y."/>
            <person name="Tangrot J."/>
            <person name="Rosling A."/>
        </authorList>
    </citation>
    <scope>NUCLEOTIDE SEQUENCE</scope>
    <source>
        <strain evidence="2">IN212</strain>
    </source>
</reference>